<gene>
    <name evidence="2" type="ORF">ATL40_0009</name>
    <name evidence="3" type="ORF">ATL40_2956</name>
</gene>
<dbReference type="Proteomes" id="UP000224915">
    <property type="component" value="Unassembled WGS sequence"/>
</dbReference>
<evidence type="ECO:0000313" key="2">
    <source>
        <dbReference type="EMBL" id="PFG18473.1"/>
    </source>
</evidence>
<evidence type="ECO:0000313" key="4">
    <source>
        <dbReference type="Proteomes" id="UP000224915"/>
    </source>
</evidence>
<keyword evidence="4" id="KW-1185">Reference proteome</keyword>
<sequence>MDTDDPTGRSSIAHPHRASRARLGLAGAGLAAALTLSACSGISLPTGDGGQVNLDLDGDGGSLTVTDEDGNEQNIDIETDDDSFAITDGDGNNIMSGGGGTEVPEDFPSDIPLPDGELQFSSSVTVDSGDNWSLTYLVPGDPVTVTEALRGEMDSAGFEEISSWQAEDASATVMEGNGYTVSLMTADAPDSEGTSVTYTVTQQS</sequence>
<dbReference type="EMBL" id="PDJD01000001">
    <property type="protein sequence ID" value="PFG18473.1"/>
    <property type="molecule type" value="Genomic_DNA"/>
</dbReference>
<organism evidence="3 4">
    <name type="scientific">Serinibacter salmoneus</name>
    <dbReference type="NCBI Taxonomy" id="556530"/>
    <lineage>
        <taxon>Bacteria</taxon>
        <taxon>Bacillati</taxon>
        <taxon>Actinomycetota</taxon>
        <taxon>Actinomycetes</taxon>
        <taxon>Micrococcales</taxon>
        <taxon>Beutenbergiaceae</taxon>
        <taxon>Serinibacter</taxon>
    </lineage>
</organism>
<evidence type="ECO:0000313" key="3">
    <source>
        <dbReference type="EMBL" id="PFG21329.1"/>
    </source>
</evidence>
<feature type="compositionally biased region" description="Acidic residues" evidence="1">
    <location>
        <begin position="66"/>
        <end position="80"/>
    </location>
</feature>
<proteinExistence type="predicted"/>
<name>A0A2A9D668_9MICO</name>
<dbReference type="AlphaFoldDB" id="A0A2A9D668"/>
<comment type="caution">
    <text evidence="3">The sequence shown here is derived from an EMBL/GenBank/DDBJ whole genome shotgun (WGS) entry which is preliminary data.</text>
</comment>
<dbReference type="RefSeq" id="WP_098467735.1">
    <property type="nucleotide sequence ID" value="NZ_PDJD01000001.1"/>
</dbReference>
<feature type="region of interest" description="Disordered" evidence="1">
    <location>
        <begin position="59"/>
        <end position="80"/>
    </location>
</feature>
<reference evidence="3 4" key="1">
    <citation type="submission" date="2017-10" db="EMBL/GenBank/DDBJ databases">
        <title>Sequencing the genomes of 1000 actinobacteria strains.</title>
        <authorList>
            <person name="Klenk H.-P."/>
        </authorList>
    </citation>
    <scope>NUCLEOTIDE SEQUENCE [LARGE SCALE GENOMIC DNA]</scope>
    <source>
        <strain evidence="3 4">DSM 21801</strain>
    </source>
</reference>
<accession>A0A2A9D668</accession>
<dbReference type="EMBL" id="PDJD01000001">
    <property type="protein sequence ID" value="PFG21329.1"/>
    <property type="molecule type" value="Genomic_DNA"/>
</dbReference>
<evidence type="ECO:0000256" key="1">
    <source>
        <dbReference type="SAM" id="MobiDB-lite"/>
    </source>
</evidence>
<protein>
    <submittedName>
        <fullName evidence="3">Uncharacterized protein</fullName>
    </submittedName>
</protein>
<dbReference type="OrthoDB" id="5123533at2"/>